<feature type="transmembrane region" description="Helical" evidence="10">
    <location>
        <begin position="194"/>
        <end position="218"/>
    </location>
</feature>
<feature type="transmembrane region" description="Helical" evidence="10">
    <location>
        <begin position="67"/>
        <end position="90"/>
    </location>
</feature>
<evidence type="ECO:0000256" key="1">
    <source>
        <dbReference type="ARBA" id="ARBA00004651"/>
    </source>
</evidence>
<reference evidence="12" key="3">
    <citation type="submission" date="2025-09" db="UniProtKB">
        <authorList>
            <consortium name="Ensembl"/>
        </authorList>
    </citation>
    <scope>IDENTIFICATION</scope>
</reference>
<reference evidence="12" key="2">
    <citation type="submission" date="2025-08" db="UniProtKB">
        <authorList>
            <consortium name="Ensembl"/>
        </authorList>
    </citation>
    <scope>IDENTIFICATION</scope>
</reference>
<evidence type="ECO:0000313" key="12">
    <source>
        <dbReference type="Ensembl" id="ENSSFAP00005033206.1"/>
    </source>
</evidence>
<dbReference type="InterPro" id="IPR017452">
    <property type="entry name" value="GPCR_Rhodpsn_7TM"/>
</dbReference>
<keyword evidence="4 10" id="KW-1133">Transmembrane helix</keyword>
<evidence type="ECO:0000256" key="9">
    <source>
        <dbReference type="RuleBase" id="RU000688"/>
    </source>
</evidence>
<keyword evidence="3 9" id="KW-0812">Transmembrane</keyword>
<feature type="transmembrane region" description="Helical" evidence="10">
    <location>
        <begin position="283"/>
        <end position="307"/>
    </location>
</feature>
<keyword evidence="2" id="KW-1003">Cell membrane</keyword>
<keyword evidence="7 9" id="KW-0675">Receptor</keyword>
<proteinExistence type="inferred from homology"/>
<evidence type="ECO:0000256" key="6">
    <source>
        <dbReference type="ARBA" id="ARBA00023136"/>
    </source>
</evidence>
<dbReference type="OMA" id="GCISITW"/>
<evidence type="ECO:0000256" key="5">
    <source>
        <dbReference type="ARBA" id="ARBA00023040"/>
    </source>
</evidence>
<organism evidence="12 13">
    <name type="scientific">Salarias fasciatus</name>
    <name type="common">Jewelled blenny</name>
    <name type="synonym">Blennius fasciatus</name>
    <dbReference type="NCBI Taxonomy" id="181472"/>
    <lineage>
        <taxon>Eukaryota</taxon>
        <taxon>Metazoa</taxon>
        <taxon>Chordata</taxon>
        <taxon>Craniata</taxon>
        <taxon>Vertebrata</taxon>
        <taxon>Euteleostomi</taxon>
        <taxon>Actinopterygii</taxon>
        <taxon>Neopterygii</taxon>
        <taxon>Teleostei</taxon>
        <taxon>Neoteleostei</taxon>
        <taxon>Acanthomorphata</taxon>
        <taxon>Ovalentaria</taxon>
        <taxon>Blenniimorphae</taxon>
        <taxon>Blenniiformes</taxon>
        <taxon>Blennioidei</taxon>
        <taxon>Blenniidae</taxon>
        <taxon>Salariinae</taxon>
        <taxon>Salarias</taxon>
    </lineage>
</organism>
<dbReference type="PROSITE" id="PS50262">
    <property type="entry name" value="G_PROTEIN_RECEP_F1_2"/>
    <property type="match status" value="1"/>
</dbReference>
<dbReference type="Pfam" id="PF00001">
    <property type="entry name" value="7tm_1"/>
    <property type="match status" value="1"/>
</dbReference>
<accession>A0A672HV72</accession>
<feature type="transmembrane region" description="Helical" evidence="10">
    <location>
        <begin position="102"/>
        <end position="124"/>
    </location>
</feature>
<gene>
    <name evidence="12" type="primary">LOC115403352</name>
</gene>
<dbReference type="Ensembl" id="ENSSFAT00005034370.1">
    <property type="protein sequence ID" value="ENSSFAP00005033206.1"/>
    <property type="gene ID" value="ENSSFAG00005016778.1"/>
</dbReference>
<dbReference type="SUPFAM" id="SSF81321">
    <property type="entry name" value="Family A G protein-coupled receptor-like"/>
    <property type="match status" value="1"/>
</dbReference>
<protein>
    <submittedName>
        <fullName evidence="12">Trace amine-associated receptor 13c-like</fullName>
    </submittedName>
</protein>
<evidence type="ECO:0000256" key="7">
    <source>
        <dbReference type="ARBA" id="ARBA00023170"/>
    </source>
</evidence>
<dbReference type="InParanoid" id="A0A672HV72"/>
<feature type="transmembrane region" description="Helical" evidence="10">
    <location>
        <begin position="145"/>
        <end position="165"/>
    </location>
</feature>
<comment type="similarity">
    <text evidence="9">Belongs to the G-protein coupled receptor 1 family.</text>
</comment>
<feature type="domain" description="G-protein coupled receptors family 1 profile" evidence="11">
    <location>
        <begin position="47"/>
        <end position="300"/>
    </location>
</feature>
<dbReference type="Proteomes" id="UP000472267">
    <property type="component" value="Chromosome 16"/>
</dbReference>
<dbReference type="GO" id="GO:0001594">
    <property type="term" value="F:trace-amine receptor activity"/>
    <property type="evidence" value="ECO:0007669"/>
    <property type="project" value="TreeGrafter"/>
</dbReference>
<dbReference type="AlphaFoldDB" id="A0A672HV72"/>
<keyword evidence="6 10" id="KW-0472">Membrane</keyword>
<reference evidence="12" key="1">
    <citation type="submission" date="2019-06" db="EMBL/GenBank/DDBJ databases">
        <authorList>
            <consortium name="Wellcome Sanger Institute Data Sharing"/>
        </authorList>
    </citation>
    <scope>NUCLEOTIDE SEQUENCE [LARGE SCALE GENOMIC DNA]</scope>
</reference>
<feature type="transmembrane region" description="Helical" evidence="10">
    <location>
        <begin position="31"/>
        <end position="55"/>
    </location>
</feature>
<name>A0A672HV72_SALFA</name>
<keyword evidence="8 9" id="KW-0807">Transducer</keyword>
<dbReference type="PANTHER" id="PTHR24249">
    <property type="entry name" value="HISTAMINE RECEPTOR-RELATED G-PROTEIN COUPLED RECEPTOR"/>
    <property type="match status" value="1"/>
</dbReference>
<dbReference type="InterPro" id="IPR000276">
    <property type="entry name" value="GPCR_Rhodpsn"/>
</dbReference>
<dbReference type="PANTHER" id="PTHR24249:SF381">
    <property type="entry name" value="TRACE AMINE ASSOCIATED RECEPTOR 19P-RELATED"/>
    <property type="match status" value="1"/>
</dbReference>
<dbReference type="PROSITE" id="PS00237">
    <property type="entry name" value="G_PROTEIN_RECEP_F1_1"/>
    <property type="match status" value="1"/>
</dbReference>
<evidence type="ECO:0000256" key="2">
    <source>
        <dbReference type="ARBA" id="ARBA00022475"/>
    </source>
</evidence>
<sequence>TKSDSFLLDDLCFPQLNSSCRKIIRPPSLSMLIYITLSSISVVTVVLNLLVIISLCHFKKLHTPTNLLLLSLAVSDFFVGLLMVFQIILIDGCWFLGDLMCAVYFVLDYAVTAASIGTMVLISIDRYVAICYPLLYPTKVTQTRVKICVSVCWVACFLSHCLILKDNIEQPGRYNTCIGECVAVIEYYAGIADVFISFIGPVTVIAILYVRIFVVAVSQARAMRSHIKDVTLQGSVRITVKKSEVKAARTLGVVVVVFLICVCPYFCVTLSGDDAVVSASSAAFVMCLFYVNSCLNPLIYAFFYPWFRNCIRVITHSQLMSNVEML</sequence>
<dbReference type="PRINTS" id="PR00237">
    <property type="entry name" value="GPCRRHODOPSN"/>
</dbReference>
<comment type="subcellular location">
    <subcellularLocation>
        <location evidence="1">Cell membrane</location>
        <topology evidence="1">Multi-pass membrane protein</topology>
    </subcellularLocation>
</comment>
<keyword evidence="5 9" id="KW-0297">G-protein coupled receptor</keyword>
<evidence type="ECO:0000313" key="13">
    <source>
        <dbReference type="Proteomes" id="UP000472267"/>
    </source>
</evidence>
<evidence type="ECO:0000256" key="4">
    <source>
        <dbReference type="ARBA" id="ARBA00022989"/>
    </source>
</evidence>
<evidence type="ECO:0000259" key="11">
    <source>
        <dbReference type="PROSITE" id="PS50262"/>
    </source>
</evidence>
<dbReference type="Gene3D" id="1.20.1070.10">
    <property type="entry name" value="Rhodopsin 7-helix transmembrane proteins"/>
    <property type="match status" value="1"/>
</dbReference>
<dbReference type="FunCoup" id="A0A672HV72">
    <property type="interactions" value="23"/>
</dbReference>
<evidence type="ECO:0000256" key="10">
    <source>
        <dbReference type="SAM" id="Phobius"/>
    </source>
</evidence>
<evidence type="ECO:0000256" key="8">
    <source>
        <dbReference type="ARBA" id="ARBA00023224"/>
    </source>
</evidence>
<evidence type="ECO:0000256" key="3">
    <source>
        <dbReference type="ARBA" id="ARBA00022692"/>
    </source>
</evidence>
<dbReference type="InterPro" id="IPR050569">
    <property type="entry name" value="TAAR"/>
</dbReference>
<dbReference type="SMART" id="SM01381">
    <property type="entry name" value="7TM_GPCR_Srsx"/>
    <property type="match status" value="1"/>
</dbReference>
<feature type="transmembrane region" description="Helical" evidence="10">
    <location>
        <begin position="251"/>
        <end position="271"/>
    </location>
</feature>
<dbReference type="GO" id="GO:0005886">
    <property type="term" value="C:plasma membrane"/>
    <property type="evidence" value="ECO:0007669"/>
    <property type="project" value="UniProtKB-SubCell"/>
</dbReference>
<keyword evidence="13" id="KW-1185">Reference proteome</keyword>
<dbReference type="CDD" id="cd15055">
    <property type="entry name" value="7tmA_TAARs"/>
    <property type="match status" value="1"/>
</dbReference>